<keyword evidence="3" id="KW-0862">Zinc</keyword>
<evidence type="ECO:0000256" key="1">
    <source>
        <dbReference type="ARBA" id="ARBA00022723"/>
    </source>
</evidence>
<protein>
    <recommendedName>
        <fullName evidence="7">RING-CH-type domain-containing protein</fullName>
    </recommendedName>
</protein>
<feature type="transmembrane region" description="Helical" evidence="5">
    <location>
        <begin position="382"/>
        <end position="404"/>
    </location>
</feature>
<dbReference type="GO" id="GO:0008270">
    <property type="term" value="F:zinc ion binding"/>
    <property type="evidence" value="ECO:0007669"/>
    <property type="project" value="UniProtKB-KW"/>
</dbReference>
<dbReference type="InterPro" id="IPR033275">
    <property type="entry name" value="MARCH-like"/>
</dbReference>
<keyword evidence="6" id="KW-0732">Signal</keyword>
<comment type="caution">
    <text evidence="8">The sequence shown here is derived from an EMBL/GenBank/DDBJ whole genome shotgun (WGS) entry which is preliminary data.</text>
</comment>
<dbReference type="InterPro" id="IPR011016">
    <property type="entry name" value="Znf_RING-CH"/>
</dbReference>
<reference evidence="8" key="1">
    <citation type="submission" date="2017-07" db="EMBL/GenBank/DDBJ databases">
        <title>Taro Niue Genome Assembly and Annotation.</title>
        <authorList>
            <person name="Atibalentja N."/>
            <person name="Keating K."/>
            <person name="Fields C.J."/>
        </authorList>
    </citation>
    <scope>NUCLEOTIDE SEQUENCE</scope>
    <source>
        <strain evidence="8">Niue_2</strain>
        <tissue evidence="8">Leaf</tissue>
    </source>
</reference>
<dbReference type="GO" id="GO:0016567">
    <property type="term" value="P:protein ubiquitination"/>
    <property type="evidence" value="ECO:0007669"/>
    <property type="project" value="TreeGrafter"/>
</dbReference>
<dbReference type="AlphaFoldDB" id="A0A843VNU1"/>
<evidence type="ECO:0000313" key="9">
    <source>
        <dbReference type="Proteomes" id="UP000652761"/>
    </source>
</evidence>
<feature type="region of interest" description="Disordered" evidence="4">
    <location>
        <begin position="189"/>
        <end position="224"/>
    </location>
</feature>
<evidence type="ECO:0000256" key="3">
    <source>
        <dbReference type="ARBA" id="ARBA00022833"/>
    </source>
</evidence>
<proteinExistence type="predicted"/>
<feature type="compositionally biased region" description="Basic and acidic residues" evidence="4">
    <location>
        <begin position="189"/>
        <end position="201"/>
    </location>
</feature>
<dbReference type="SUPFAM" id="SSF57850">
    <property type="entry name" value="RING/U-box"/>
    <property type="match status" value="1"/>
</dbReference>
<keyword evidence="5" id="KW-1133">Transmembrane helix</keyword>
<keyword evidence="5" id="KW-0812">Transmembrane</keyword>
<dbReference type="GO" id="GO:0004842">
    <property type="term" value="F:ubiquitin-protein transferase activity"/>
    <property type="evidence" value="ECO:0007669"/>
    <property type="project" value="TreeGrafter"/>
</dbReference>
<feature type="region of interest" description="Disordered" evidence="4">
    <location>
        <begin position="74"/>
        <end position="117"/>
    </location>
</feature>
<feature type="signal peptide" evidence="6">
    <location>
        <begin position="1"/>
        <end position="18"/>
    </location>
</feature>
<keyword evidence="5" id="KW-0472">Membrane</keyword>
<dbReference type="EMBL" id="NMUH01001945">
    <property type="protein sequence ID" value="MQL96676.1"/>
    <property type="molecule type" value="Genomic_DNA"/>
</dbReference>
<dbReference type="Gene3D" id="3.30.40.10">
    <property type="entry name" value="Zinc/RING finger domain, C3HC4 (zinc finger)"/>
    <property type="match status" value="1"/>
</dbReference>
<dbReference type="PANTHER" id="PTHR23012:SF174">
    <property type="entry name" value="OS01G0121200 PROTEIN"/>
    <property type="match status" value="1"/>
</dbReference>
<keyword evidence="9" id="KW-1185">Reference proteome</keyword>
<feature type="compositionally biased region" description="Low complexity" evidence="4">
    <location>
        <begin position="416"/>
        <end position="430"/>
    </location>
</feature>
<feature type="region of interest" description="Disordered" evidence="4">
    <location>
        <begin position="416"/>
        <end position="438"/>
    </location>
</feature>
<dbReference type="GO" id="GO:0016020">
    <property type="term" value="C:membrane"/>
    <property type="evidence" value="ECO:0007669"/>
    <property type="project" value="TreeGrafter"/>
</dbReference>
<feature type="transmembrane region" description="Helical" evidence="5">
    <location>
        <begin position="329"/>
        <end position="346"/>
    </location>
</feature>
<evidence type="ECO:0000313" key="8">
    <source>
        <dbReference type="EMBL" id="MQL96676.1"/>
    </source>
</evidence>
<organism evidence="8 9">
    <name type="scientific">Colocasia esculenta</name>
    <name type="common">Wild taro</name>
    <name type="synonym">Arum esculentum</name>
    <dbReference type="NCBI Taxonomy" id="4460"/>
    <lineage>
        <taxon>Eukaryota</taxon>
        <taxon>Viridiplantae</taxon>
        <taxon>Streptophyta</taxon>
        <taxon>Embryophyta</taxon>
        <taxon>Tracheophyta</taxon>
        <taxon>Spermatophyta</taxon>
        <taxon>Magnoliopsida</taxon>
        <taxon>Liliopsida</taxon>
        <taxon>Araceae</taxon>
        <taxon>Aroideae</taxon>
        <taxon>Colocasieae</taxon>
        <taxon>Colocasia</taxon>
    </lineage>
</organism>
<accession>A0A843VNU1</accession>
<dbReference type="Pfam" id="PF12428">
    <property type="entry name" value="DUF3675"/>
    <property type="match status" value="1"/>
</dbReference>
<dbReference type="Proteomes" id="UP000652761">
    <property type="component" value="Unassembled WGS sequence"/>
</dbReference>
<evidence type="ECO:0000256" key="2">
    <source>
        <dbReference type="ARBA" id="ARBA00022771"/>
    </source>
</evidence>
<evidence type="ECO:0000256" key="4">
    <source>
        <dbReference type="SAM" id="MobiDB-lite"/>
    </source>
</evidence>
<name>A0A843VNU1_COLES</name>
<sequence>MQQLKGVCLALQAQLAGAAAPAVSLPREQRRFASCAWTSLWPPRTLGVQRPATLAELLSIAQCHAACEESLAASRAEQGEQSDKKRPSDNGSDRDLKKGRRNGDSSRRPRPFTNYTPLTVAPEQILAEIRNEAFVRWLQRMRSDPRKRDQNKYCRFHCDHGHDTSECRQLKDEIEDLIKRGYLGRFVGRNEERPRRRDRTPEQPINNEPNGQEINVIAGGFGAGGESTRSRRNYARRYAHRKCVQRWCNEKGDIVCEICLQQFKPGYTAPPLFHYGGIPMNFRGNWEISRRDLHNPRFIALVAADRNFGDADYDDYSTSGTRSMLYCRSVAAIVSSFSLTCFNLTLNLLGTNSYKFMILLVLRHTLPIIIREGDVQYSLSEVVLLVLRIGGILLPVYIMIRALALFHHRRRQQAQGQSINSSQSGSEQQQPLPWMQPEPHLIRIH</sequence>
<feature type="domain" description="RING-CH-type" evidence="7">
    <location>
        <begin position="221"/>
        <end position="260"/>
    </location>
</feature>
<dbReference type="SMART" id="SM00744">
    <property type="entry name" value="RINGv"/>
    <property type="match status" value="1"/>
</dbReference>
<dbReference type="InterPro" id="IPR013083">
    <property type="entry name" value="Znf_RING/FYVE/PHD"/>
</dbReference>
<keyword evidence="1" id="KW-0479">Metal-binding</keyword>
<evidence type="ECO:0000256" key="5">
    <source>
        <dbReference type="SAM" id="Phobius"/>
    </source>
</evidence>
<dbReference type="InterPro" id="IPR022143">
    <property type="entry name" value="DUF3675"/>
</dbReference>
<dbReference type="PANTHER" id="PTHR23012">
    <property type="entry name" value="RING/FYVE/PHD ZINC FINGER DOMAIN-CONTAINING"/>
    <property type="match status" value="1"/>
</dbReference>
<evidence type="ECO:0000256" key="6">
    <source>
        <dbReference type="SAM" id="SignalP"/>
    </source>
</evidence>
<keyword evidence="2" id="KW-0863">Zinc-finger</keyword>
<feature type="chain" id="PRO_5032784778" description="RING-CH-type domain-containing protein" evidence="6">
    <location>
        <begin position="19"/>
        <end position="445"/>
    </location>
</feature>
<feature type="compositionally biased region" description="Basic and acidic residues" evidence="4">
    <location>
        <begin position="77"/>
        <end position="107"/>
    </location>
</feature>
<evidence type="ECO:0000259" key="7">
    <source>
        <dbReference type="SMART" id="SM00744"/>
    </source>
</evidence>
<dbReference type="OrthoDB" id="264354at2759"/>
<gene>
    <name evidence="8" type="ORF">Taro_029353</name>
</gene>